<proteinExistence type="predicted"/>
<evidence type="ECO:0008006" key="3">
    <source>
        <dbReference type="Google" id="ProtNLM"/>
    </source>
</evidence>
<protein>
    <recommendedName>
        <fullName evidence="3">Lipoprotein</fullName>
    </recommendedName>
</protein>
<dbReference type="PROSITE" id="PS51257">
    <property type="entry name" value="PROKAR_LIPOPROTEIN"/>
    <property type="match status" value="1"/>
</dbReference>
<accession>A0A9Q3YUW6</accession>
<name>A0A9Q3YUW6_9FLAO</name>
<reference evidence="1" key="1">
    <citation type="submission" date="2021-11" db="EMBL/GenBank/DDBJ databases">
        <title>Description of novel Chryseobacterium species.</title>
        <authorList>
            <person name="Saticioglu I.B."/>
            <person name="Ay H."/>
            <person name="Altun S."/>
            <person name="Duman M."/>
        </authorList>
    </citation>
    <scope>NUCLEOTIDE SEQUENCE</scope>
    <source>
        <strain evidence="1">C-17</strain>
    </source>
</reference>
<dbReference type="Proteomes" id="UP001108025">
    <property type="component" value="Unassembled WGS sequence"/>
</dbReference>
<gene>
    <name evidence="1" type="ORF">LO744_05880</name>
</gene>
<comment type="caution">
    <text evidence="1">The sequence shown here is derived from an EMBL/GenBank/DDBJ whole genome shotgun (WGS) entry which is preliminary data.</text>
</comment>
<keyword evidence="2" id="KW-1185">Reference proteome</keyword>
<dbReference type="EMBL" id="JAJNAY010000001">
    <property type="protein sequence ID" value="MCD1116384.1"/>
    <property type="molecule type" value="Genomic_DNA"/>
</dbReference>
<organism evidence="1 2">
    <name type="scientific">Chryseobacterium turcicum</name>
    <dbReference type="NCBI Taxonomy" id="2898076"/>
    <lineage>
        <taxon>Bacteria</taxon>
        <taxon>Pseudomonadati</taxon>
        <taxon>Bacteroidota</taxon>
        <taxon>Flavobacteriia</taxon>
        <taxon>Flavobacteriales</taxon>
        <taxon>Weeksellaceae</taxon>
        <taxon>Chryseobacterium group</taxon>
        <taxon>Chryseobacterium</taxon>
    </lineage>
</organism>
<sequence>MIKFLNIIGCVFCFSFLSCQSVQNIENKLLKKVTKFGNHPIEGTVYNKLYVMEGTYITHRDFEPIFPKLEIHRGSDPKKYEDYLILYDNGKVDEFYAENIHSAYQLLDRSSSSSFYGVIYKKDQKIIIETIVAFKMGGGYGTNKKSVKIISKKIYIQDVGKCSVYVLAENIH</sequence>
<dbReference type="RefSeq" id="WP_230667778.1">
    <property type="nucleotide sequence ID" value="NZ_JAJNAY010000001.1"/>
</dbReference>
<evidence type="ECO:0000313" key="1">
    <source>
        <dbReference type="EMBL" id="MCD1116384.1"/>
    </source>
</evidence>
<dbReference type="AlphaFoldDB" id="A0A9Q3YUW6"/>
<evidence type="ECO:0000313" key="2">
    <source>
        <dbReference type="Proteomes" id="UP001108025"/>
    </source>
</evidence>